<protein>
    <submittedName>
        <fullName evidence="13">TonB-linked outer membrane protein, SusC/RagA family</fullName>
    </submittedName>
</protein>
<keyword evidence="2 8" id="KW-0813">Transport</keyword>
<evidence type="ECO:0000256" key="3">
    <source>
        <dbReference type="ARBA" id="ARBA00022452"/>
    </source>
</evidence>
<dbReference type="PROSITE" id="PS52016">
    <property type="entry name" value="TONB_DEPENDENT_REC_3"/>
    <property type="match status" value="1"/>
</dbReference>
<keyword evidence="6 8" id="KW-0472">Membrane</keyword>
<comment type="subcellular location">
    <subcellularLocation>
        <location evidence="1 8">Cell outer membrane</location>
        <topology evidence="1 8">Multi-pass membrane protein</topology>
    </subcellularLocation>
</comment>
<keyword evidence="14" id="KW-1185">Reference proteome</keyword>
<dbReference type="InterPro" id="IPR037066">
    <property type="entry name" value="Plug_dom_sf"/>
</dbReference>
<dbReference type="SUPFAM" id="SSF49464">
    <property type="entry name" value="Carboxypeptidase regulatory domain-like"/>
    <property type="match status" value="1"/>
</dbReference>
<evidence type="ECO:0000256" key="7">
    <source>
        <dbReference type="ARBA" id="ARBA00023237"/>
    </source>
</evidence>
<dbReference type="OrthoDB" id="9768177at2"/>
<dbReference type="Gene3D" id="2.40.170.20">
    <property type="entry name" value="TonB-dependent receptor, beta-barrel domain"/>
    <property type="match status" value="1"/>
</dbReference>
<dbReference type="InterPro" id="IPR000531">
    <property type="entry name" value="Beta-barrel_TonB"/>
</dbReference>
<dbReference type="InterPro" id="IPR023996">
    <property type="entry name" value="TonB-dep_OMP_SusC/RagA"/>
</dbReference>
<evidence type="ECO:0000256" key="8">
    <source>
        <dbReference type="PROSITE-ProRule" id="PRU01360"/>
    </source>
</evidence>
<dbReference type="Gene3D" id="2.60.40.1120">
    <property type="entry name" value="Carboxypeptidase-like, regulatory domain"/>
    <property type="match status" value="1"/>
</dbReference>
<proteinExistence type="inferred from homology"/>
<dbReference type="AlphaFoldDB" id="A0A1M5GZZ4"/>
<feature type="domain" description="TonB-dependent receptor plug" evidence="12">
    <location>
        <begin position="133"/>
        <end position="251"/>
    </location>
</feature>
<dbReference type="RefSeq" id="WP_073404053.1">
    <property type="nucleotide sequence ID" value="NZ_FQTV01000023.1"/>
</dbReference>
<comment type="similarity">
    <text evidence="8 9">Belongs to the TonB-dependent receptor family.</text>
</comment>
<gene>
    <name evidence="13" type="ORF">SAMN05444405_12314</name>
</gene>
<name>A0A1M5GZZ4_9BACE</name>
<dbReference type="Pfam" id="PF00593">
    <property type="entry name" value="TonB_dep_Rec_b-barrel"/>
    <property type="match status" value="1"/>
</dbReference>
<evidence type="ECO:0000259" key="11">
    <source>
        <dbReference type="Pfam" id="PF00593"/>
    </source>
</evidence>
<keyword evidence="7 8" id="KW-0998">Cell outer membrane</keyword>
<organism evidence="13 14">
    <name type="scientific">Bacteroides luti</name>
    <dbReference type="NCBI Taxonomy" id="1297750"/>
    <lineage>
        <taxon>Bacteria</taxon>
        <taxon>Pseudomonadati</taxon>
        <taxon>Bacteroidota</taxon>
        <taxon>Bacteroidia</taxon>
        <taxon>Bacteroidales</taxon>
        <taxon>Bacteroidaceae</taxon>
        <taxon>Bacteroides</taxon>
    </lineage>
</organism>
<dbReference type="InterPro" id="IPR012910">
    <property type="entry name" value="Plug_dom"/>
</dbReference>
<dbReference type="EMBL" id="FQTV01000023">
    <property type="protein sequence ID" value="SHG09225.1"/>
    <property type="molecule type" value="Genomic_DNA"/>
</dbReference>
<feature type="region of interest" description="Disordered" evidence="10">
    <location>
        <begin position="304"/>
        <end position="325"/>
    </location>
</feature>
<feature type="domain" description="TonB-dependent receptor-like beta-barrel" evidence="11">
    <location>
        <begin position="452"/>
        <end position="973"/>
    </location>
</feature>
<dbReference type="Gene3D" id="2.170.130.10">
    <property type="entry name" value="TonB-dependent receptor, plug domain"/>
    <property type="match status" value="1"/>
</dbReference>
<evidence type="ECO:0000259" key="12">
    <source>
        <dbReference type="Pfam" id="PF07715"/>
    </source>
</evidence>
<evidence type="ECO:0000256" key="5">
    <source>
        <dbReference type="ARBA" id="ARBA00023077"/>
    </source>
</evidence>
<dbReference type="InterPro" id="IPR023997">
    <property type="entry name" value="TonB-dep_OMP_SusC/RagA_CS"/>
</dbReference>
<evidence type="ECO:0000256" key="9">
    <source>
        <dbReference type="RuleBase" id="RU003357"/>
    </source>
</evidence>
<dbReference type="GO" id="GO:0009279">
    <property type="term" value="C:cell outer membrane"/>
    <property type="evidence" value="ECO:0007669"/>
    <property type="project" value="UniProtKB-SubCell"/>
</dbReference>
<dbReference type="NCBIfam" id="TIGR04056">
    <property type="entry name" value="OMP_RagA_SusC"/>
    <property type="match status" value="1"/>
</dbReference>
<keyword evidence="4 8" id="KW-0812">Transmembrane</keyword>
<dbReference type="SUPFAM" id="SSF56935">
    <property type="entry name" value="Porins"/>
    <property type="match status" value="1"/>
</dbReference>
<sequence length="1019" mass="112447">MIRTITTTKKKRDFSDFIRLKLVFLFVSLSTFTTYAQITLKGTILDERSKKSVFGASIKLKGQLGETFTDVDGAFQLKVKALPATLSVKSIGYKPQEFDIYEAEPITIYLNEDLNELDNVVVTGYVQTKRNAKTSAISEIKADQLKNIAGTGLNEQIQGQTPGLLVSTTSGTPGSSVFVRLRGTTSINAGNDPLYVIDGVPISSKTLQTISIGGQTTNPLSDINPADIESVEVLKDANATAVYGARGANGVILITTKRGKNNSKTKISLDAEYGFSKAAKLWDLATGPDHAQILNEAWVNDGKSYATRPYRPKEEGGLGNPEDQKTYDRQSLVFRTANVQTYNISANGGDAKTSFFIGGGFTSQEAIVKTQDFSRYNFRVNLDHKINNKLSIGTSNSLDYSIRSLSRTANSPKGILQASVHTATLLPIYNEDGSYAKYGIFDNIVALIKNNDHHAYGLHSINNVYAKWNIKENLSFKSSVSADLNNYHEKRYFNTQLSDGQPNGAATDATSIEQTWVAEQLLNYFTTIRNSHFISLFLGNTVQKRNYQQESINASSFPSDQFKTISSAAITSATTSSSSSGLVSFFGGANYSFNNKYSVDANLRADASSRFGKSNRWAYFPSVGASWRVSQENFIKNLNLFNELKLKASLGWTGNQDIDDFASLGLWSGGANYGNSAGISSSQLSNPDLKWETTRQWNVGLESSFLAGRLSFELNYYNKYTSDLLLNVPIAGKTGFSSTIQNVGAMSNKGVEFEINSTNIDTRDFKWTSSFQISHNENLVEKLPISFSQYSRDWVRLQQGSPMYSFWLYKQLYVDPKTGNAVYEDVNKDGKITTADRQIVGDAWPTFTGGLRNTLTYKGFDLSVFLYFSVGNDVFNMNRFFQEHGGVRGTNWGLLKSQMKRWQKEGDITDIPRASTVVNPDGSYNNDFQSSRFLEDGSFLRLRNLTIGYTLSPKALVKAGLSKIRLYASATNLFTITKYSGADPEGNTAADQTNGTVQGLDFAIPPQPRQIVFGANLTF</sequence>
<dbReference type="STRING" id="1297750.SAMN05444405_12314"/>
<evidence type="ECO:0000256" key="2">
    <source>
        <dbReference type="ARBA" id="ARBA00022448"/>
    </source>
</evidence>
<evidence type="ECO:0000313" key="14">
    <source>
        <dbReference type="Proteomes" id="UP000184509"/>
    </source>
</evidence>
<dbReference type="NCBIfam" id="TIGR04057">
    <property type="entry name" value="SusC_RagA_signa"/>
    <property type="match status" value="1"/>
</dbReference>
<dbReference type="Pfam" id="PF13715">
    <property type="entry name" value="CarbopepD_reg_2"/>
    <property type="match status" value="1"/>
</dbReference>
<evidence type="ECO:0000313" key="13">
    <source>
        <dbReference type="EMBL" id="SHG09225.1"/>
    </source>
</evidence>
<dbReference type="InterPro" id="IPR008969">
    <property type="entry name" value="CarboxyPept-like_regulatory"/>
</dbReference>
<dbReference type="InterPro" id="IPR036942">
    <property type="entry name" value="Beta-barrel_TonB_sf"/>
</dbReference>
<feature type="compositionally biased region" description="Basic and acidic residues" evidence="10">
    <location>
        <begin position="311"/>
        <end position="325"/>
    </location>
</feature>
<dbReference type="Pfam" id="PF07715">
    <property type="entry name" value="Plug"/>
    <property type="match status" value="1"/>
</dbReference>
<dbReference type="InterPro" id="IPR039426">
    <property type="entry name" value="TonB-dep_rcpt-like"/>
</dbReference>
<reference evidence="13 14" key="1">
    <citation type="submission" date="2016-11" db="EMBL/GenBank/DDBJ databases">
        <authorList>
            <person name="Jaros S."/>
            <person name="Januszkiewicz K."/>
            <person name="Wedrychowicz H."/>
        </authorList>
    </citation>
    <scope>NUCLEOTIDE SEQUENCE [LARGE SCALE GENOMIC DNA]</scope>
    <source>
        <strain evidence="13 14">DSM 26991</strain>
    </source>
</reference>
<evidence type="ECO:0000256" key="6">
    <source>
        <dbReference type="ARBA" id="ARBA00023136"/>
    </source>
</evidence>
<accession>A0A1M5GZZ4</accession>
<evidence type="ECO:0000256" key="4">
    <source>
        <dbReference type="ARBA" id="ARBA00022692"/>
    </source>
</evidence>
<evidence type="ECO:0000256" key="1">
    <source>
        <dbReference type="ARBA" id="ARBA00004571"/>
    </source>
</evidence>
<evidence type="ECO:0000256" key="10">
    <source>
        <dbReference type="SAM" id="MobiDB-lite"/>
    </source>
</evidence>
<keyword evidence="5 9" id="KW-0798">TonB box</keyword>
<dbReference type="Proteomes" id="UP000184509">
    <property type="component" value="Unassembled WGS sequence"/>
</dbReference>
<keyword evidence="3 8" id="KW-1134">Transmembrane beta strand</keyword>